<comment type="caution">
    <text evidence="1">The sequence shown here is derived from an EMBL/GenBank/DDBJ whole genome shotgun (WGS) entry which is preliminary data.</text>
</comment>
<dbReference type="Proteomes" id="UP000002814">
    <property type="component" value="Unassembled WGS sequence"/>
</dbReference>
<name>E7SAG8_9STRE</name>
<dbReference type="HOGENOM" id="CLU_070332_0_0_9"/>
<dbReference type="EMBL" id="AEQR01000019">
    <property type="protein sequence ID" value="EFV99077.1"/>
    <property type="molecule type" value="Genomic_DNA"/>
</dbReference>
<protein>
    <submittedName>
        <fullName evidence="1">Uncharacterized protein</fullName>
    </submittedName>
</protein>
<dbReference type="eggNOG" id="COG1846">
    <property type="taxonomic scope" value="Bacteria"/>
</dbReference>
<evidence type="ECO:0000313" key="1">
    <source>
        <dbReference type="EMBL" id="EFV99077.1"/>
    </source>
</evidence>
<organism evidence="1 2">
    <name type="scientific">Streptococcus australis ATCC 700641</name>
    <dbReference type="NCBI Taxonomy" id="888833"/>
    <lineage>
        <taxon>Bacteria</taxon>
        <taxon>Bacillati</taxon>
        <taxon>Bacillota</taxon>
        <taxon>Bacilli</taxon>
        <taxon>Lactobacillales</taxon>
        <taxon>Streptococcaceae</taxon>
        <taxon>Streptococcus</taxon>
    </lineage>
</organism>
<evidence type="ECO:0000313" key="2">
    <source>
        <dbReference type="Proteomes" id="UP000002814"/>
    </source>
</evidence>
<sequence length="345" mass="40279">MIKYIHNDKKEKIMNFKKIISIFQSFYINVSVEKIALTLPISFEKRFQYAKMKFHKESFLLIKEKRRGSLNSFVTQARTIGRKASMDVILVFSKLSDNEKKQLLQARVPFVDFKGNLFFPPLGLALNANHDVEVFKELTPSEQLTWIAFLLTKGQKVVDVDLLSQITGLPNSTIYRCLRTFKTLNWLNKPNKLYTYTASKKELFLKSESFLFNPIKKRLLLSDFDLKKIQSDSMLLYGGTYALSYLTFLAESDENSSYVISQRQFNKLSLPLSQHILEGKVLEIWRYSPFVSEFWNDFKETQDRQFVDPISLYLTLKDDDDPRVEEEIEVLKSNILQYLGEDDAS</sequence>
<reference evidence="1 2" key="1">
    <citation type="submission" date="2010-12" db="EMBL/GenBank/DDBJ databases">
        <authorList>
            <person name="Muzny D."/>
            <person name="Qin X."/>
            <person name="Deng J."/>
            <person name="Jiang H."/>
            <person name="Liu Y."/>
            <person name="Qu J."/>
            <person name="Song X.-Z."/>
            <person name="Zhang L."/>
            <person name="Thornton R."/>
            <person name="Coyle M."/>
            <person name="Francisco L."/>
            <person name="Jackson L."/>
            <person name="Javaid M."/>
            <person name="Korchina V."/>
            <person name="Kovar C."/>
            <person name="Mata R."/>
            <person name="Mathew T."/>
            <person name="Ngo R."/>
            <person name="Nguyen L."/>
            <person name="Nguyen N."/>
            <person name="Okwuonu G."/>
            <person name="Ongeri F."/>
            <person name="Pham C."/>
            <person name="Simmons D."/>
            <person name="Wilczek-Boney K."/>
            <person name="Hale W."/>
            <person name="Jakkamsetti A."/>
            <person name="Pham P."/>
            <person name="Ruth R."/>
            <person name="San Lucas F."/>
            <person name="Warren J."/>
            <person name="Zhang J."/>
            <person name="Zhao Z."/>
            <person name="Zhou C."/>
            <person name="Zhu D."/>
            <person name="Lee S."/>
            <person name="Bess C."/>
            <person name="Blankenburg K."/>
            <person name="Forbes L."/>
            <person name="Fu Q."/>
            <person name="Gubbala S."/>
            <person name="Hirani K."/>
            <person name="Jayaseelan J.C."/>
            <person name="Lara F."/>
            <person name="Munidasa M."/>
            <person name="Palculict T."/>
            <person name="Patil S."/>
            <person name="Pu L.-L."/>
            <person name="Saada N."/>
            <person name="Tang L."/>
            <person name="Weissenberger G."/>
            <person name="Zhu Y."/>
            <person name="Hemphill L."/>
            <person name="Shang Y."/>
            <person name="Youmans B."/>
            <person name="Ayvaz T."/>
            <person name="Ross M."/>
            <person name="Santibanez J."/>
            <person name="Aqrawi P."/>
            <person name="Gross S."/>
            <person name="Joshi V."/>
            <person name="Fowler G."/>
            <person name="Nazareth L."/>
            <person name="Reid J."/>
            <person name="Worley K."/>
            <person name="Petrosino J."/>
            <person name="Highlander S."/>
            <person name="Gibbs R."/>
        </authorList>
    </citation>
    <scope>NUCLEOTIDE SEQUENCE [LARGE SCALE GENOMIC DNA]</scope>
    <source>
        <strain evidence="1 2">ATCC 700641</strain>
    </source>
</reference>
<proteinExistence type="predicted"/>
<keyword evidence="2" id="KW-1185">Reference proteome</keyword>
<gene>
    <name evidence="1" type="ORF">HMPREF9421_1185</name>
</gene>
<accession>E7SAG8</accession>
<dbReference type="AlphaFoldDB" id="E7SAG8"/>